<dbReference type="PRINTS" id="PR01801">
    <property type="entry name" value="SURFCEANTIGN"/>
</dbReference>
<proteinExistence type="predicted"/>
<dbReference type="Pfam" id="PF04092">
    <property type="entry name" value="SAG"/>
    <property type="match status" value="2"/>
</dbReference>
<dbReference type="InterPro" id="IPR007226">
    <property type="entry name" value="SRS_dom"/>
</dbReference>
<dbReference type="GO" id="GO:0016020">
    <property type="term" value="C:membrane"/>
    <property type="evidence" value="ECO:0007669"/>
    <property type="project" value="InterPro"/>
</dbReference>
<accession>F0JB87</accession>
<evidence type="ECO:0000313" key="3">
    <source>
        <dbReference type="EMBL" id="CEL71354.1"/>
    </source>
</evidence>
<reference evidence="3" key="3">
    <citation type="journal article" date="2015" name="PLoS ONE">
        <title>Comprehensive Evaluation of Toxoplasma gondii VEG and Neospora caninum LIV Genomes with Tachyzoite Stage Transcriptome and Proteome Defines Novel Transcript Features.</title>
        <authorList>
            <person name="Ramaprasad A."/>
            <person name="Mourier T."/>
            <person name="Naeem R."/>
            <person name="Malas T.B."/>
            <person name="Moussa E."/>
            <person name="Panigrahi A."/>
            <person name="Vermont S.J."/>
            <person name="Otto T.D."/>
            <person name="Wastling J."/>
            <person name="Pain A."/>
        </authorList>
    </citation>
    <scope>NUCLEOTIDE SEQUENCE</scope>
    <source>
        <strain evidence="3">Liverpool</strain>
    </source>
</reference>
<dbReference type="EMBL" id="LN714488">
    <property type="protein sequence ID" value="CEL71354.1"/>
    <property type="molecule type" value="Genomic_DNA"/>
</dbReference>
<name>F0JB87_NEOCL</name>
<sequence>MAKAARMEQRRGGFKSRARKLMALCMGGVLLVSSGKVAAEYLREGTLQRNLDPQPEAETQSEPVFSGQVATCTLPAKGVGARNGDDATGALTLSKDNLTVTLKCSGQNNEAVPKGMKKVCSAGEGQTVAKCKANGAEETEAGKQITLPALLGSTSSIEWKKKTTQDQNSGEEWTLELQETDLPLVDKAFFVGCDEKSTIGPSKSGPNSASECKVDVNVKARPSSAADNNVVTCAYGKDSNPEPLKVEMTTDKNTLTIQCGSEGSLNPETYATQYCDPEGEVGSCTLKKFEDILPTFATSWWSKADDSRSATLTIPQTDFPESEKQFLVGCIPKGSSANSLDGKDSKPGAAQAAATTTSNCNVIVTVRSGSSASSSGQLVATIAGAAALAGLLVDSL</sequence>
<protein>
    <submittedName>
        <fullName evidence="2">SRS domain-containing protein</fullName>
    </submittedName>
</protein>
<dbReference type="Gene3D" id="2.60.40.1320">
    <property type="entry name" value="SRS domain"/>
    <property type="match status" value="2"/>
</dbReference>
<dbReference type="InterPro" id="IPR028352">
    <property type="entry name" value="Surface_antig_SAG1"/>
</dbReference>
<dbReference type="InterPro" id="IPR036755">
    <property type="entry name" value="SRS_dom_sf"/>
</dbReference>
<reference evidence="2" key="1">
    <citation type="submission" date="2011-03" db="EMBL/GenBank/DDBJ databases">
        <title>Comparative genomics and transcriptomics of Neospora caninum and Toxoplasma gondii.</title>
        <authorList>
            <person name="Reid A.J."/>
            <person name="Sohal A."/>
            <person name="Harris D."/>
            <person name="Quail M."/>
            <person name="Sanders M."/>
            <person name="Berriman M."/>
            <person name="Wastling J.M."/>
            <person name="Pain A."/>
        </authorList>
    </citation>
    <scope>NUCLEOTIDE SEQUENCE</scope>
    <source>
        <strain evidence="2">Liverpool</strain>
    </source>
</reference>
<feature type="domain" description="SRS" evidence="1">
    <location>
        <begin position="68"/>
        <end position="218"/>
    </location>
</feature>
<dbReference type="EMBL" id="CADU01000328">
    <property type="protein sequence ID" value="CCA30108.1"/>
    <property type="molecule type" value="Genomic_DNA"/>
</dbReference>
<dbReference type="AlphaFoldDB" id="F0JB87"/>
<dbReference type="SUPFAM" id="SSF74877">
    <property type="entry name" value="Major surface antigen p30, SAG1"/>
    <property type="match status" value="2"/>
</dbReference>
<evidence type="ECO:0000313" key="2">
    <source>
        <dbReference type="EMBL" id="CCA30108.1"/>
    </source>
</evidence>
<dbReference type="VEuPathDB" id="ToxoDB:NCLIV_069990"/>
<gene>
    <name evidence="3" type="ORF">BN1204_069990</name>
    <name evidence="2" type="ORF">NCLIV_069990</name>
</gene>
<feature type="domain" description="SRS" evidence="1">
    <location>
        <begin position="229"/>
        <end position="366"/>
    </location>
</feature>
<organism>
    <name type="scientific">Neospora caninum (strain Liverpool)</name>
    <dbReference type="NCBI Taxonomy" id="572307"/>
    <lineage>
        <taxon>Eukaryota</taxon>
        <taxon>Sar</taxon>
        <taxon>Alveolata</taxon>
        <taxon>Apicomplexa</taxon>
        <taxon>Conoidasida</taxon>
        <taxon>Coccidia</taxon>
        <taxon>Eucoccidiorida</taxon>
        <taxon>Eimeriorina</taxon>
        <taxon>Sarcocystidae</taxon>
        <taxon>Neospora</taxon>
    </lineage>
</organism>
<reference evidence="2" key="2">
    <citation type="submission" date="2011-03" db="EMBL/GenBank/DDBJ databases">
        <authorList>
            <person name="Aslett M."/>
        </authorList>
    </citation>
    <scope>NUCLEOTIDE SEQUENCE</scope>
    <source>
        <strain evidence="2">Liverpool</strain>
    </source>
</reference>
<evidence type="ECO:0000259" key="1">
    <source>
        <dbReference type="Pfam" id="PF04092"/>
    </source>
</evidence>